<feature type="modified residue" description="4-aspartylphosphate" evidence="2">
    <location>
        <position position="56"/>
    </location>
</feature>
<dbReference type="InterPro" id="IPR036457">
    <property type="entry name" value="PPM-type-like_dom_sf"/>
</dbReference>
<dbReference type="GO" id="GO:0000160">
    <property type="term" value="P:phosphorelay signal transduction system"/>
    <property type="evidence" value="ECO:0007669"/>
    <property type="project" value="InterPro"/>
</dbReference>
<dbReference type="Proteomes" id="UP000293562">
    <property type="component" value="Unassembled WGS sequence"/>
</dbReference>
<evidence type="ECO:0000256" key="2">
    <source>
        <dbReference type="PROSITE-ProRule" id="PRU00169"/>
    </source>
</evidence>
<evidence type="ECO:0000256" key="1">
    <source>
        <dbReference type="ARBA" id="ARBA00022553"/>
    </source>
</evidence>
<sequence>MAKHSPHILVVDSNTATLKYIEFTLTGIGYKSTLAKNGLEAIEKTKNQHFDLIISDLYLPLMSGNDLVRQIRQTPEYKLTPFIFLSDNKEEETWIQNLNDGADDFITKPFKQEVFISKIRAHIKKTQLRKEITDHSRKHNLSFDKGNIVFCTHKDNKFKLPLQYIKTPVKIIKSDKNLFSYLKKENVWRIIIDDNAIWAISILDKISKTTEQLIPIDILISDSKDTDKIDYLLTNHIDSFLYKQLDERLIIHQINSSVQQELNLKNKYFNALNTAAKQSPVRFENQYNEDIHDFNIQVIHQAYNKLAGGDFYETFDVDKQKKIIVVGDVMGKKWDAWFFVPAYIAYIRSTINFFMNREEFDFIKSPGKFLEIINQSIFKDLKLSEVFTTLSIIGICSKTSQISIASAGALQPLFYNAKENKLTQLNIVGTLLGVIPDAHYLSLIQDFNQGDKLLLYTDGYVEAVNDRTGSMIGEDVFLNSIKQVVSKRTIRLADIETQLIHTLNISKFDDDRTLFLVQKN</sequence>
<proteinExistence type="predicted"/>
<gene>
    <name evidence="4" type="ORF">EV201_0081</name>
</gene>
<dbReference type="PROSITE" id="PS50110">
    <property type="entry name" value="RESPONSE_REGULATORY"/>
    <property type="match status" value="1"/>
</dbReference>
<evidence type="ECO:0000313" key="5">
    <source>
        <dbReference type="Proteomes" id="UP000293562"/>
    </source>
</evidence>
<dbReference type="InterPro" id="IPR001789">
    <property type="entry name" value="Sig_transdc_resp-reg_receiver"/>
</dbReference>
<protein>
    <submittedName>
        <fullName evidence="4">Response regulator receiver domain-containing protein</fullName>
    </submittedName>
</protein>
<dbReference type="InterPro" id="IPR050595">
    <property type="entry name" value="Bact_response_regulator"/>
</dbReference>
<evidence type="ECO:0000313" key="4">
    <source>
        <dbReference type="EMBL" id="RZT95461.1"/>
    </source>
</evidence>
<dbReference type="InterPro" id="IPR011006">
    <property type="entry name" value="CheY-like_superfamily"/>
</dbReference>
<accession>A0A4Q7VHB1</accession>
<keyword evidence="1 2" id="KW-0597">Phosphoprotein</keyword>
<dbReference type="SMART" id="SM00331">
    <property type="entry name" value="PP2C_SIG"/>
    <property type="match status" value="1"/>
</dbReference>
<organism evidence="4 5">
    <name type="scientific">Ancylomarina subtilis</name>
    <dbReference type="NCBI Taxonomy" id="1639035"/>
    <lineage>
        <taxon>Bacteria</taxon>
        <taxon>Pseudomonadati</taxon>
        <taxon>Bacteroidota</taxon>
        <taxon>Bacteroidia</taxon>
        <taxon>Marinilabiliales</taxon>
        <taxon>Marinifilaceae</taxon>
        <taxon>Ancylomarina</taxon>
    </lineage>
</organism>
<dbReference type="InterPro" id="IPR001932">
    <property type="entry name" value="PPM-type_phosphatase-like_dom"/>
</dbReference>
<evidence type="ECO:0000259" key="3">
    <source>
        <dbReference type="PROSITE" id="PS50110"/>
    </source>
</evidence>
<comment type="caution">
    <text evidence="4">The sequence shown here is derived from an EMBL/GenBank/DDBJ whole genome shotgun (WGS) entry which is preliminary data.</text>
</comment>
<dbReference type="OrthoDB" id="9763484at2"/>
<dbReference type="RefSeq" id="WP_130305428.1">
    <property type="nucleotide sequence ID" value="NZ_SHKN01000001.1"/>
</dbReference>
<dbReference type="PANTHER" id="PTHR44591">
    <property type="entry name" value="STRESS RESPONSE REGULATOR PROTEIN 1"/>
    <property type="match status" value="1"/>
</dbReference>
<dbReference type="EMBL" id="SHKN01000001">
    <property type="protein sequence ID" value="RZT95461.1"/>
    <property type="molecule type" value="Genomic_DNA"/>
</dbReference>
<dbReference type="SUPFAM" id="SSF81606">
    <property type="entry name" value="PP2C-like"/>
    <property type="match status" value="1"/>
</dbReference>
<feature type="domain" description="Response regulatory" evidence="3">
    <location>
        <begin position="7"/>
        <end position="123"/>
    </location>
</feature>
<dbReference type="AlphaFoldDB" id="A0A4Q7VHB1"/>
<dbReference type="Gene3D" id="3.40.50.2300">
    <property type="match status" value="1"/>
</dbReference>
<dbReference type="Pfam" id="PF00072">
    <property type="entry name" value="Response_reg"/>
    <property type="match status" value="1"/>
</dbReference>
<dbReference type="SMART" id="SM00448">
    <property type="entry name" value="REC"/>
    <property type="match status" value="1"/>
</dbReference>
<name>A0A4Q7VHB1_9BACT</name>
<reference evidence="4 5" key="1">
    <citation type="submission" date="2019-02" db="EMBL/GenBank/DDBJ databases">
        <title>Genomic Encyclopedia of Type Strains, Phase IV (KMG-IV): sequencing the most valuable type-strain genomes for metagenomic binning, comparative biology and taxonomic classification.</title>
        <authorList>
            <person name="Goeker M."/>
        </authorList>
    </citation>
    <scope>NUCLEOTIDE SEQUENCE [LARGE SCALE GENOMIC DNA]</scope>
    <source>
        <strain evidence="4 5">DSM 28825</strain>
    </source>
</reference>
<dbReference type="Gene3D" id="3.60.40.10">
    <property type="entry name" value="PPM-type phosphatase domain"/>
    <property type="match status" value="1"/>
</dbReference>
<dbReference type="Pfam" id="PF07228">
    <property type="entry name" value="SpoIIE"/>
    <property type="match status" value="1"/>
</dbReference>
<dbReference type="SUPFAM" id="SSF52172">
    <property type="entry name" value="CheY-like"/>
    <property type="match status" value="1"/>
</dbReference>
<keyword evidence="5" id="KW-1185">Reference proteome</keyword>
<dbReference type="PANTHER" id="PTHR44591:SF3">
    <property type="entry name" value="RESPONSE REGULATORY DOMAIN-CONTAINING PROTEIN"/>
    <property type="match status" value="1"/>
</dbReference>